<comment type="catalytic activity">
    <reaction evidence="1">
        <text>Exolytic cleavage of the (1-&gt;4)-beta-glycosidic linkage between N-acetylmuramic acid (MurNAc) and N-acetylglucosamine (GlcNAc) residues in peptidoglycan, from either the reducing or the non-reducing ends of the peptidoglycan chains, with concomitant formation of a 1,6-anhydrobond in the MurNAc residue.</text>
        <dbReference type="EC" id="4.2.2.n1"/>
    </reaction>
</comment>
<sequence length="393" mass="45158">MASEPVVTSKIYIPVCLWIKISLLVLVLYWLSVATEELNAEPKNIEKRSGLFTDSKKKQTSLSFVNTHFSKDPHLDSALNESILYFKRTPKDSKFWYGQTEYSKEEVLLSLEELQRIIHNNTIEEIQNEIQKHFHLKELSPVDGPPTITGYYEVRIYGKTKPEGEYQYPALTPPISEFSSVENPKLFPRERWREKSIWEKYSKPIVFLRLTDLHLAQLEGSALVQTETNEWFRINYAADNGKDYISPSVFLQGICTSLKPYQLSNCFQSKPKEVSEAIFKNPRYIFFERENLSKSKTKTDKTILGPFGSQGIRLVSFRSVAMDKEVPLGFPVLLTFQSKEWSVNHQLVFVHDRGNAITGVGRLDYYLGSESGVEEVANNLLTKGKVILLLPKK</sequence>
<dbReference type="EC" id="4.2.2.n1" evidence="2"/>
<organism evidence="8 9">
    <name type="scientific">Leptospira montravelensis</name>
    <dbReference type="NCBI Taxonomy" id="2484961"/>
    <lineage>
        <taxon>Bacteria</taxon>
        <taxon>Pseudomonadati</taxon>
        <taxon>Spirochaetota</taxon>
        <taxon>Spirochaetia</taxon>
        <taxon>Leptospirales</taxon>
        <taxon>Leptospiraceae</taxon>
        <taxon>Leptospira</taxon>
    </lineage>
</organism>
<dbReference type="PANTHER" id="PTHR30124:SF0">
    <property type="entry name" value="MEMBRANE-BOUND LYTIC MUREIN TRANSGLYCOSYLASE A"/>
    <property type="match status" value="1"/>
</dbReference>
<evidence type="ECO:0000256" key="2">
    <source>
        <dbReference type="ARBA" id="ARBA00012587"/>
    </source>
</evidence>
<keyword evidence="6" id="KW-0812">Transmembrane</keyword>
<keyword evidence="3" id="KW-0456">Lyase</keyword>
<dbReference type="Gene3D" id="2.40.40.10">
    <property type="entry name" value="RlpA-like domain"/>
    <property type="match status" value="1"/>
</dbReference>
<dbReference type="InterPro" id="IPR026044">
    <property type="entry name" value="MltA"/>
</dbReference>
<dbReference type="Gene3D" id="2.40.240.50">
    <property type="entry name" value="Barwin-like endoglucanases"/>
    <property type="match status" value="1"/>
</dbReference>
<dbReference type="InterPro" id="IPR036908">
    <property type="entry name" value="RlpA-like_sf"/>
</dbReference>
<evidence type="ECO:0000256" key="3">
    <source>
        <dbReference type="ARBA" id="ARBA00023239"/>
    </source>
</evidence>
<accession>A0ABY2LMQ1</accession>
<keyword evidence="4" id="KW-0961">Cell wall biogenesis/degradation</keyword>
<dbReference type="SMART" id="SM00925">
    <property type="entry name" value="MltA"/>
    <property type="match status" value="1"/>
</dbReference>
<reference evidence="9" key="1">
    <citation type="journal article" date="2019" name="PLoS Negl. Trop. Dis.">
        <title>Revisiting the worldwide diversity of Leptospira species in the environment.</title>
        <authorList>
            <person name="Vincent A.T."/>
            <person name="Schiettekatte O."/>
            <person name="Bourhy P."/>
            <person name="Veyrier F.J."/>
            <person name="Picardeau M."/>
        </authorList>
    </citation>
    <scope>NUCLEOTIDE SEQUENCE [LARGE SCALE GENOMIC DNA]</scope>
    <source>
        <strain evidence="9">201800278</strain>
    </source>
</reference>
<evidence type="ECO:0000313" key="8">
    <source>
        <dbReference type="EMBL" id="TGL00449.1"/>
    </source>
</evidence>
<dbReference type="Pfam" id="PF06725">
    <property type="entry name" value="3D"/>
    <property type="match status" value="1"/>
</dbReference>
<dbReference type="SUPFAM" id="SSF50685">
    <property type="entry name" value="Barwin-like endoglucanases"/>
    <property type="match status" value="1"/>
</dbReference>
<evidence type="ECO:0000256" key="4">
    <source>
        <dbReference type="ARBA" id="ARBA00023316"/>
    </source>
</evidence>
<feature type="transmembrane region" description="Helical" evidence="6">
    <location>
        <begin position="12"/>
        <end position="31"/>
    </location>
</feature>
<dbReference type="Proteomes" id="UP000297465">
    <property type="component" value="Unassembled WGS sequence"/>
</dbReference>
<dbReference type="Pfam" id="PF03562">
    <property type="entry name" value="MltA"/>
    <property type="match status" value="1"/>
</dbReference>
<evidence type="ECO:0000256" key="5">
    <source>
        <dbReference type="ARBA" id="ARBA00030918"/>
    </source>
</evidence>
<name>A0ABY2LMQ1_9LEPT</name>
<evidence type="ECO:0000256" key="1">
    <source>
        <dbReference type="ARBA" id="ARBA00001420"/>
    </source>
</evidence>
<feature type="domain" description="Lytic transglycosylase MltA" evidence="7">
    <location>
        <begin position="155"/>
        <end position="288"/>
    </location>
</feature>
<evidence type="ECO:0000313" key="9">
    <source>
        <dbReference type="Proteomes" id="UP000297465"/>
    </source>
</evidence>
<gene>
    <name evidence="8" type="ORF">EHQ31_16770</name>
</gene>
<evidence type="ECO:0000259" key="7">
    <source>
        <dbReference type="SMART" id="SM00925"/>
    </source>
</evidence>
<dbReference type="PANTHER" id="PTHR30124">
    <property type="entry name" value="MEMBRANE-BOUND LYTIC MUREIN TRANSGLYCOSYLASE A"/>
    <property type="match status" value="1"/>
</dbReference>
<dbReference type="InterPro" id="IPR010611">
    <property type="entry name" value="3D_dom"/>
</dbReference>
<dbReference type="CDD" id="cd22785">
    <property type="entry name" value="DPBB_MltA-like"/>
    <property type="match status" value="1"/>
</dbReference>
<keyword evidence="6" id="KW-1133">Transmembrane helix</keyword>
<comment type="caution">
    <text evidence="8">The sequence shown here is derived from an EMBL/GenBank/DDBJ whole genome shotgun (WGS) entry which is preliminary data.</text>
</comment>
<proteinExistence type="predicted"/>
<dbReference type="InterPro" id="IPR005300">
    <property type="entry name" value="MltA_B"/>
</dbReference>
<protein>
    <recommendedName>
        <fullName evidence="2">peptidoglycan lytic exotransglycosylase</fullName>
        <ecNumber evidence="2">4.2.2.n1</ecNumber>
    </recommendedName>
    <alternativeName>
        <fullName evidence="5">Murein hydrolase A</fullName>
    </alternativeName>
</protein>
<dbReference type="EMBL" id="RQFO01000017">
    <property type="protein sequence ID" value="TGL00449.1"/>
    <property type="molecule type" value="Genomic_DNA"/>
</dbReference>
<evidence type="ECO:0000256" key="6">
    <source>
        <dbReference type="SAM" id="Phobius"/>
    </source>
</evidence>
<dbReference type="RefSeq" id="WP_135572189.1">
    <property type="nucleotide sequence ID" value="NZ_RQFN01000024.1"/>
</dbReference>
<keyword evidence="9" id="KW-1185">Reference proteome</keyword>
<keyword evidence="6" id="KW-0472">Membrane</keyword>
<dbReference type="CDD" id="cd14669">
    <property type="entry name" value="mlta_related_B"/>
    <property type="match status" value="1"/>
</dbReference>